<dbReference type="EMBL" id="SNYN01000032">
    <property type="protein sequence ID" value="TDQ45393.1"/>
    <property type="molecule type" value="Genomic_DNA"/>
</dbReference>
<organism evidence="1 2">
    <name type="scientific">Actinorugispora endophytica</name>
    <dbReference type="NCBI Taxonomy" id="1605990"/>
    <lineage>
        <taxon>Bacteria</taxon>
        <taxon>Bacillati</taxon>
        <taxon>Actinomycetota</taxon>
        <taxon>Actinomycetes</taxon>
        <taxon>Streptosporangiales</taxon>
        <taxon>Nocardiopsidaceae</taxon>
        <taxon>Actinorugispora</taxon>
    </lineage>
</organism>
<dbReference type="RefSeq" id="WP_133743532.1">
    <property type="nucleotide sequence ID" value="NZ_SNYN01000032.1"/>
</dbReference>
<accession>A0A4R6UJA7</accession>
<name>A0A4R6UJA7_9ACTN</name>
<proteinExistence type="predicted"/>
<dbReference type="Pfam" id="PF19560">
    <property type="entry name" value="DUF6082"/>
    <property type="match status" value="1"/>
</dbReference>
<reference evidence="1 2" key="1">
    <citation type="submission" date="2019-03" db="EMBL/GenBank/DDBJ databases">
        <title>Genomic Encyclopedia of Type Strains, Phase IV (KMG-IV): sequencing the most valuable type-strain genomes for metagenomic binning, comparative biology and taxonomic classification.</title>
        <authorList>
            <person name="Goeker M."/>
        </authorList>
    </citation>
    <scope>NUCLEOTIDE SEQUENCE [LARGE SCALE GENOMIC DNA]</scope>
    <source>
        <strain evidence="1 2">DSM 46770</strain>
    </source>
</reference>
<sequence>MEETRRQATGELLRMAMEAPDLDECRGPVPEPSDPTVRKRQLYVNMIISQWMVAFGPGALPEQRSRAIAREMFSAGPGRVYRRRARTQ</sequence>
<keyword evidence="2" id="KW-1185">Reference proteome</keyword>
<protein>
    <submittedName>
        <fullName evidence="1">Uncharacterized protein</fullName>
    </submittedName>
</protein>
<comment type="caution">
    <text evidence="1">The sequence shown here is derived from an EMBL/GenBank/DDBJ whole genome shotgun (WGS) entry which is preliminary data.</text>
</comment>
<dbReference type="Proteomes" id="UP000295281">
    <property type="component" value="Unassembled WGS sequence"/>
</dbReference>
<dbReference type="OrthoDB" id="4171124at2"/>
<gene>
    <name evidence="1" type="ORF">EV190_13215</name>
</gene>
<evidence type="ECO:0000313" key="1">
    <source>
        <dbReference type="EMBL" id="TDQ45393.1"/>
    </source>
</evidence>
<dbReference type="InterPro" id="IPR045728">
    <property type="entry name" value="DUF6082"/>
</dbReference>
<evidence type="ECO:0000313" key="2">
    <source>
        <dbReference type="Proteomes" id="UP000295281"/>
    </source>
</evidence>
<dbReference type="AlphaFoldDB" id="A0A4R6UJA7"/>